<evidence type="ECO:0000256" key="1">
    <source>
        <dbReference type="ARBA" id="ARBA00004613"/>
    </source>
</evidence>
<feature type="domain" description="NodB homology" evidence="3">
    <location>
        <begin position="47"/>
        <end position="245"/>
    </location>
</feature>
<dbReference type="InterPro" id="IPR051398">
    <property type="entry name" value="Polysacch_Deacetylase"/>
</dbReference>
<dbReference type="InterPro" id="IPR002509">
    <property type="entry name" value="NODB_dom"/>
</dbReference>
<dbReference type="Gene3D" id="3.20.20.370">
    <property type="entry name" value="Glycoside hydrolase/deacetylase"/>
    <property type="match status" value="1"/>
</dbReference>
<dbReference type="SUPFAM" id="SSF88713">
    <property type="entry name" value="Glycoside hydrolase/deacetylase"/>
    <property type="match status" value="1"/>
</dbReference>
<proteinExistence type="predicted"/>
<evidence type="ECO:0000259" key="3">
    <source>
        <dbReference type="PROSITE" id="PS51677"/>
    </source>
</evidence>
<dbReference type="PANTHER" id="PTHR34216:SF3">
    <property type="entry name" value="POLY-BETA-1,6-N-ACETYL-D-GLUCOSAMINE N-DEACETYLASE"/>
    <property type="match status" value="1"/>
</dbReference>
<dbReference type="GO" id="GO:0005576">
    <property type="term" value="C:extracellular region"/>
    <property type="evidence" value="ECO:0007669"/>
    <property type="project" value="UniProtKB-SubCell"/>
</dbReference>
<dbReference type="PANTHER" id="PTHR34216">
    <property type="match status" value="1"/>
</dbReference>
<reference evidence="4" key="1">
    <citation type="journal article" date="2015" name="Nature">
        <title>Complex archaea that bridge the gap between prokaryotes and eukaryotes.</title>
        <authorList>
            <person name="Spang A."/>
            <person name="Saw J.H."/>
            <person name="Jorgensen S.L."/>
            <person name="Zaremba-Niedzwiedzka K."/>
            <person name="Martijn J."/>
            <person name="Lind A.E."/>
            <person name="van Eijk R."/>
            <person name="Schleper C."/>
            <person name="Guy L."/>
            <person name="Ettema T.J."/>
        </authorList>
    </citation>
    <scope>NUCLEOTIDE SEQUENCE</scope>
</reference>
<name>A0A0F9ERL8_9ZZZZ</name>
<evidence type="ECO:0000256" key="2">
    <source>
        <dbReference type="ARBA" id="ARBA00022729"/>
    </source>
</evidence>
<sequence>MLLTFSYHRINSDKYSNSYKIIEDHLTYIAKKYRVVLPKDKLNPFKLNICLSFDDAFYDFYKYVYPLLKKLQIKAILAIPIKYILESTSVDDEIRLNVPYKDAMKKNIYKTQAPFCTWQEIKEMVDSNLVEIASHSYNHINLIDSKNLDLEIIKSKEILEKKLKTEITTFVYPMGKFNEEIHKKVKKHYKYAMRLGSAINFSWQNISSITYRIMSDNLKTKNENLKLKNYISYFWFFFLNTFRRR</sequence>
<comment type="caution">
    <text evidence="4">The sequence shown here is derived from an EMBL/GenBank/DDBJ whole genome shotgun (WGS) entry which is preliminary data.</text>
</comment>
<dbReference type="Pfam" id="PF01522">
    <property type="entry name" value="Polysacc_deac_1"/>
    <property type="match status" value="1"/>
</dbReference>
<keyword evidence="2" id="KW-0732">Signal</keyword>
<comment type="subcellular location">
    <subcellularLocation>
        <location evidence="1">Secreted</location>
    </subcellularLocation>
</comment>
<dbReference type="GO" id="GO:0005975">
    <property type="term" value="P:carbohydrate metabolic process"/>
    <property type="evidence" value="ECO:0007669"/>
    <property type="project" value="InterPro"/>
</dbReference>
<dbReference type="PROSITE" id="PS51677">
    <property type="entry name" value="NODB"/>
    <property type="match status" value="1"/>
</dbReference>
<dbReference type="CDD" id="cd10918">
    <property type="entry name" value="CE4_NodB_like_5s_6s"/>
    <property type="match status" value="1"/>
</dbReference>
<dbReference type="InterPro" id="IPR011330">
    <property type="entry name" value="Glyco_hydro/deAcase_b/a-brl"/>
</dbReference>
<dbReference type="GO" id="GO:0016810">
    <property type="term" value="F:hydrolase activity, acting on carbon-nitrogen (but not peptide) bonds"/>
    <property type="evidence" value="ECO:0007669"/>
    <property type="project" value="InterPro"/>
</dbReference>
<organism evidence="4">
    <name type="scientific">marine sediment metagenome</name>
    <dbReference type="NCBI Taxonomy" id="412755"/>
    <lineage>
        <taxon>unclassified sequences</taxon>
        <taxon>metagenomes</taxon>
        <taxon>ecological metagenomes</taxon>
    </lineage>
</organism>
<accession>A0A0F9ERL8</accession>
<evidence type="ECO:0000313" key="4">
    <source>
        <dbReference type="EMBL" id="KKL47555.1"/>
    </source>
</evidence>
<dbReference type="EMBL" id="LAZR01033621">
    <property type="protein sequence ID" value="KKL47555.1"/>
    <property type="molecule type" value="Genomic_DNA"/>
</dbReference>
<protein>
    <recommendedName>
        <fullName evidence="3">NodB homology domain-containing protein</fullName>
    </recommendedName>
</protein>
<gene>
    <name evidence="4" type="ORF">LCGC14_2334370</name>
</gene>
<dbReference type="AlphaFoldDB" id="A0A0F9ERL8"/>